<keyword evidence="1" id="KW-0472">Membrane</keyword>
<proteinExistence type="predicted"/>
<reference evidence="2 3" key="1">
    <citation type="submission" date="2024-05" db="EMBL/GenBank/DDBJ databases">
        <title>Genome sequencing of Marine Estuary Bacteria, Shewanella vesiculosa and S. baltica, and Pseudomonas syringae.</title>
        <authorList>
            <person name="Gurung A."/>
            <person name="Maclea K.S."/>
        </authorList>
    </citation>
    <scope>NUCLEOTIDE SEQUENCE [LARGE SCALE GENOMIC DNA]</scope>
    <source>
        <strain evidence="2 3">1A</strain>
    </source>
</reference>
<accession>A0ABV0FQ17</accession>
<protein>
    <submittedName>
        <fullName evidence="2">Uncharacterized protein</fullName>
    </submittedName>
</protein>
<keyword evidence="1" id="KW-0812">Transmembrane</keyword>
<dbReference type="RefSeq" id="WP_182756421.1">
    <property type="nucleotide sequence ID" value="NZ_JBDPZN010000002.1"/>
</dbReference>
<comment type="caution">
    <text evidence="2">The sequence shown here is derived from an EMBL/GenBank/DDBJ whole genome shotgun (WGS) entry which is preliminary data.</text>
</comment>
<gene>
    <name evidence="2" type="ORF">ABHN84_07230</name>
</gene>
<keyword evidence="1" id="KW-1133">Transmembrane helix</keyword>
<feature type="transmembrane region" description="Helical" evidence="1">
    <location>
        <begin position="12"/>
        <end position="33"/>
    </location>
</feature>
<feature type="transmembrane region" description="Helical" evidence="1">
    <location>
        <begin position="91"/>
        <end position="115"/>
    </location>
</feature>
<organism evidence="2 3">
    <name type="scientific">Shewanella vesiculosa</name>
    <dbReference type="NCBI Taxonomy" id="518738"/>
    <lineage>
        <taxon>Bacteria</taxon>
        <taxon>Pseudomonadati</taxon>
        <taxon>Pseudomonadota</taxon>
        <taxon>Gammaproteobacteria</taxon>
        <taxon>Alteromonadales</taxon>
        <taxon>Shewanellaceae</taxon>
        <taxon>Shewanella</taxon>
    </lineage>
</organism>
<evidence type="ECO:0000256" key="1">
    <source>
        <dbReference type="SAM" id="Phobius"/>
    </source>
</evidence>
<keyword evidence="3" id="KW-1185">Reference proteome</keyword>
<name>A0ABV0FQ17_9GAMM</name>
<evidence type="ECO:0000313" key="2">
    <source>
        <dbReference type="EMBL" id="MEO3682089.1"/>
    </source>
</evidence>
<sequence>MDELSTESLMAIIGGLSFLIWGIAILLFGQITVKYIEREMAKEGILPPEWDKGIGMRYPAYASIIMRPNAKRNASTVDIEATRRLSRKLDWYLAVFVQVSSAIFFTIMFTAYFLYGSED</sequence>
<dbReference type="EMBL" id="JBDPZN010000002">
    <property type="protein sequence ID" value="MEO3682089.1"/>
    <property type="molecule type" value="Genomic_DNA"/>
</dbReference>
<evidence type="ECO:0000313" key="3">
    <source>
        <dbReference type="Proteomes" id="UP001477278"/>
    </source>
</evidence>
<dbReference type="Proteomes" id="UP001477278">
    <property type="component" value="Unassembled WGS sequence"/>
</dbReference>